<organism evidence="1 2">
    <name type="scientific">Flavobacterium cerinum</name>
    <dbReference type="NCBI Taxonomy" id="2502784"/>
    <lineage>
        <taxon>Bacteria</taxon>
        <taxon>Pseudomonadati</taxon>
        <taxon>Bacteroidota</taxon>
        <taxon>Flavobacteriia</taxon>
        <taxon>Flavobacteriales</taxon>
        <taxon>Flavobacteriaceae</taxon>
        <taxon>Flavobacterium</taxon>
    </lineage>
</organism>
<accession>A0ABY5IMU4</accession>
<evidence type="ECO:0000313" key="2">
    <source>
        <dbReference type="Proteomes" id="UP001059844"/>
    </source>
</evidence>
<evidence type="ECO:0000313" key="1">
    <source>
        <dbReference type="EMBL" id="UUC44161.1"/>
    </source>
</evidence>
<dbReference type="EMBL" id="CP101751">
    <property type="protein sequence ID" value="UUC44161.1"/>
    <property type="molecule type" value="Genomic_DNA"/>
</dbReference>
<protein>
    <submittedName>
        <fullName evidence="1">Uncharacterized protein</fullName>
    </submittedName>
</protein>
<reference evidence="1" key="1">
    <citation type="submission" date="2022-07" db="EMBL/GenBank/DDBJ databases">
        <title>Isolation, identification, and degradation of a PFOSA degrading strain from sewage treatment plant.</title>
        <authorList>
            <person name="Zhang L."/>
            <person name="Huo Y."/>
        </authorList>
    </citation>
    <scope>NUCLEOTIDE SEQUENCE</scope>
    <source>
        <strain evidence="1">C1</strain>
    </source>
</reference>
<keyword evidence="2" id="KW-1185">Reference proteome</keyword>
<dbReference type="RefSeq" id="WP_256549831.1">
    <property type="nucleotide sequence ID" value="NZ_CP101751.1"/>
</dbReference>
<name>A0ABY5IMU4_9FLAO</name>
<proteinExistence type="predicted"/>
<dbReference type="Proteomes" id="UP001059844">
    <property type="component" value="Chromosome"/>
</dbReference>
<sequence length="45" mass="5237">MITILFKRWKADKNSVACHKNKTTITKDDLMEFFSCLEQGSELTN</sequence>
<gene>
    <name evidence="1" type="ORF">NOX80_11005</name>
</gene>